<gene>
    <name evidence="6" type="ORF">UH38_04575</name>
</gene>
<protein>
    <submittedName>
        <fullName evidence="6">Membrane protein</fullName>
    </submittedName>
</protein>
<keyword evidence="7" id="KW-1185">Reference proteome</keyword>
<organism evidence="6 7">
    <name type="scientific">Aliterella atlantica CENA595</name>
    <dbReference type="NCBI Taxonomy" id="1618023"/>
    <lineage>
        <taxon>Bacteria</taxon>
        <taxon>Bacillati</taxon>
        <taxon>Cyanobacteriota</taxon>
        <taxon>Cyanophyceae</taxon>
        <taxon>Chroococcidiopsidales</taxon>
        <taxon>Aliterellaceae</taxon>
        <taxon>Aliterella</taxon>
    </lineage>
</organism>
<dbReference type="Pfam" id="PF01124">
    <property type="entry name" value="MAPEG"/>
    <property type="match status" value="1"/>
</dbReference>
<evidence type="ECO:0000256" key="3">
    <source>
        <dbReference type="ARBA" id="ARBA00022989"/>
    </source>
</evidence>
<evidence type="ECO:0000256" key="5">
    <source>
        <dbReference type="SAM" id="Phobius"/>
    </source>
</evidence>
<proteinExistence type="predicted"/>
<dbReference type="Gene3D" id="1.20.120.550">
    <property type="entry name" value="Membrane associated eicosanoid/glutathione metabolism-like domain"/>
    <property type="match status" value="1"/>
</dbReference>
<comment type="caution">
    <text evidence="6">The sequence shown here is derived from an EMBL/GenBank/DDBJ whole genome shotgun (WGS) entry which is preliminary data.</text>
</comment>
<feature type="transmembrane region" description="Helical" evidence="5">
    <location>
        <begin position="12"/>
        <end position="31"/>
    </location>
</feature>
<dbReference type="InterPro" id="IPR023352">
    <property type="entry name" value="MAPEG-like_dom_sf"/>
</dbReference>
<dbReference type="InterPro" id="IPR001129">
    <property type="entry name" value="Membr-assoc_MAPEG"/>
</dbReference>
<keyword evidence="2 5" id="KW-0812">Transmembrane</keyword>
<feature type="transmembrane region" description="Helical" evidence="5">
    <location>
        <begin position="88"/>
        <end position="108"/>
    </location>
</feature>
<name>A0A0D8ZW04_9CYAN</name>
<sequence length="133" mass="14611">MAIEMTPPLWGLAIFILWAIAIVILLLAVRIRHLSTGGAVKDFGIQNEESLLWRLLRVHANLIENLSLYAAVVLLLTVRGVSGTAINLLVMAYIVFRLVHSIIHIAGFDPKFRVLSFAIQLGCLVALTTLAVL</sequence>
<reference evidence="6 7" key="1">
    <citation type="submission" date="2015-02" db="EMBL/GenBank/DDBJ databases">
        <title>Draft genome of a novel marine cyanobacterium (Chroococcales) isolated from South Atlantic Ocean.</title>
        <authorList>
            <person name="Rigonato J."/>
            <person name="Alvarenga D.O."/>
            <person name="Branco L.H."/>
            <person name="Varani A.M."/>
            <person name="Brandini F.P."/>
            <person name="Fiore M.F."/>
        </authorList>
    </citation>
    <scope>NUCLEOTIDE SEQUENCE [LARGE SCALE GENOMIC DNA]</scope>
    <source>
        <strain evidence="6 7">CENA595</strain>
    </source>
</reference>
<evidence type="ECO:0000256" key="1">
    <source>
        <dbReference type="ARBA" id="ARBA00004370"/>
    </source>
</evidence>
<evidence type="ECO:0000256" key="4">
    <source>
        <dbReference type="ARBA" id="ARBA00023136"/>
    </source>
</evidence>
<comment type="subcellular location">
    <subcellularLocation>
        <location evidence="1">Membrane</location>
    </subcellularLocation>
</comment>
<evidence type="ECO:0000313" key="6">
    <source>
        <dbReference type="EMBL" id="KJH72953.1"/>
    </source>
</evidence>
<accession>A0A0D8ZW04</accession>
<dbReference type="Proteomes" id="UP000032452">
    <property type="component" value="Unassembled WGS sequence"/>
</dbReference>
<evidence type="ECO:0000256" key="2">
    <source>
        <dbReference type="ARBA" id="ARBA00022692"/>
    </source>
</evidence>
<dbReference type="GO" id="GO:0016020">
    <property type="term" value="C:membrane"/>
    <property type="evidence" value="ECO:0007669"/>
    <property type="project" value="UniProtKB-SubCell"/>
</dbReference>
<keyword evidence="3 5" id="KW-1133">Transmembrane helix</keyword>
<dbReference type="EMBL" id="JYON01000003">
    <property type="protein sequence ID" value="KJH72953.1"/>
    <property type="molecule type" value="Genomic_DNA"/>
</dbReference>
<keyword evidence="4 5" id="KW-0472">Membrane</keyword>
<dbReference type="SUPFAM" id="SSF161084">
    <property type="entry name" value="MAPEG domain-like"/>
    <property type="match status" value="1"/>
</dbReference>
<dbReference type="AlphaFoldDB" id="A0A0D8ZW04"/>
<evidence type="ECO:0000313" key="7">
    <source>
        <dbReference type="Proteomes" id="UP000032452"/>
    </source>
</evidence>
<feature type="transmembrane region" description="Helical" evidence="5">
    <location>
        <begin position="114"/>
        <end position="132"/>
    </location>
</feature>